<dbReference type="EMBL" id="FNVT01000003">
    <property type="protein sequence ID" value="SEG56188.1"/>
    <property type="molecule type" value="Genomic_DNA"/>
</dbReference>
<evidence type="ECO:0000313" key="4">
    <source>
        <dbReference type="Proteomes" id="UP000236732"/>
    </source>
</evidence>
<dbReference type="Pfam" id="PF03551">
    <property type="entry name" value="PadR"/>
    <property type="match status" value="1"/>
</dbReference>
<dbReference type="OrthoDB" id="3186544at2"/>
<dbReference type="PANTHER" id="PTHR43252">
    <property type="entry name" value="TRANSCRIPTIONAL REGULATOR YQJI"/>
    <property type="match status" value="1"/>
</dbReference>
<dbReference type="Proteomes" id="UP000236732">
    <property type="component" value="Unassembled WGS sequence"/>
</dbReference>
<dbReference type="RefSeq" id="WP_103955895.1">
    <property type="nucleotide sequence ID" value="NZ_FNVT01000003.1"/>
</dbReference>
<keyword evidence="4" id="KW-1185">Reference proteome</keyword>
<dbReference type="SUPFAM" id="SSF46785">
    <property type="entry name" value="Winged helix' DNA-binding domain"/>
    <property type="match status" value="1"/>
</dbReference>
<sequence>MALKHAVLAALLNGEYSGYQLTKIFDVGVADFWYAAPQQLYAELTKLEAEGLVTGREVVQRGRPNKRVFKVTDDGLDELTAFAAAPAKPLLLRDELTVKVHAVDLLDPAPVIEQLHERAREAAAKLELFEQMLVRLRGDQDEETFLRQSPHVGPYLSCLAGCRLERGMRDWCLHTARTLTERSANPRRAGRKTT</sequence>
<proteinExistence type="predicted"/>
<feature type="domain" description="Transcription regulator PadR N-terminal" evidence="1">
    <location>
        <begin position="7"/>
        <end position="80"/>
    </location>
</feature>
<reference evidence="3 4" key="1">
    <citation type="submission" date="2016-10" db="EMBL/GenBank/DDBJ databases">
        <authorList>
            <person name="de Groot N.N."/>
        </authorList>
    </citation>
    <scope>NUCLEOTIDE SEQUENCE [LARGE SCALE GENOMIC DNA]</scope>
    <source>
        <strain evidence="3 4">CGMCC 4.7037</strain>
    </source>
</reference>
<evidence type="ECO:0000259" key="1">
    <source>
        <dbReference type="Pfam" id="PF03551"/>
    </source>
</evidence>
<feature type="domain" description="Transcription regulator PadR C-terminal" evidence="2">
    <location>
        <begin position="92"/>
        <end position="179"/>
    </location>
</feature>
<dbReference type="Gene3D" id="1.10.10.10">
    <property type="entry name" value="Winged helix-like DNA-binding domain superfamily/Winged helix DNA-binding domain"/>
    <property type="match status" value="1"/>
</dbReference>
<dbReference type="InterPro" id="IPR036390">
    <property type="entry name" value="WH_DNA-bd_sf"/>
</dbReference>
<dbReference type="PANTHER" id="PTHR43252:SF4">
    <property type="entry name" value="TRANSCRIPTIONAL REGULATORY PROTEIN"/>
    <property type="match status" value="1"/>
</dbReference>
<gene>
    <name evidence="3" type="ORF">SAMN05444920_103177</name>
</gene>
<dbReference type="InterPro" id="IPR036388">
    <property type="entry name" value="WH-like_DNA-bd_sf"/>
</dbReference>
<dbReference type="Pfam" id="PF10400">
    <property type="entry name" value="Vir_act_alpha_C"/>
    <property type="match status" value="1"/>
</dbReference>
<name>A0A1H6B5T3_9ACTN</name>
<evidence type="ECO:0000313" key="3">
    <source>
        <dbReference type="EMBL" id="SEG56188.1"/>
    </source>
</evidence>
<dbReference type="InterPro" id="IPR005149">
    <property type="entry name" value="Tscrpt_reg_PadR_N"/>
</dbReference>
<keyword evidence="3" id="KW-0238">DNA-binding</keyword>
<organism evidence="3 4">
    <name type="scientific">Nonomuraea solani</name>
    <dbReference type="NCBI Taxonomy" id="1144553"/>
    <lineage>
        <taxon>Bacteria</taxon>
        <taxon>Bacillati</taxon>
        <taxon>Actinomycetota</taxon>
        <taxon>Actinomycetes</taxon>
        <taxon>Streptosporangiales</taxon>
        <taxon>Streptosporangiaceae</taxon>
        <taxon>Nonomuraea</taxon>
    </lineage>
</organism>
<dbReference type="GO" id="GO:0003677">
    <property type="term" value="F:DNA binding"/>
    <property type="evidence" value="ECO:0007669"/>
    <property type="project" value="UniProtKB-KW"/>
</dbReference>
<evidence type="ECO:0000259" key="2">
    <source>
        <dbReference type="Pfam" id="PF10400"/>
    </source>
</evidence>
<accession>A0A1H6B5T3</accession>
<dbReference type="AlphaFoldDB" id="A0A1H6B5T3"/>
<protein>
    <submittedName>
        <fullName evidence="3">DNA-binding transcriptional regulator, PadR family</fullName>
    </submittedName>
</protein>
<dbReference type="InterPro" id="IPR018309">
    <property type="entry name" value="Tscrpt_reg_PadR_C"/>
</dbReference>
<dbReference type="Gene3D" id="6.10.140.190">
    <property type="match status" value="1"/>
</dbReference>